<organism evidence="1 2">
    <name type="scientific">Streptomyces spectabilis</name>
    <dbReference type="NCBI Taxonomy" id="68270"/>
    <lineage>
        <taxon>Bacteria</taxon>
        <taxon>Bacillati</taxon>
        <taxon>Actinomycetota</taxon>
        <taxon>Actinomycetes</taxon>
        <taxon>Kitasatosporales</taxon>
        <taxon>Streptomycetaceae</taxon>
        <taxon>Streptomyces</taxon>
    </lineage>
</organism>
<gene>
    <name evidence="1" type="ORF">FHS40_008894</name>
</gene>
<protein>
    <submittedName>
        <fullName evidence="1">Uncharacterized protein</fullName>
    </submittedName>
</protein>
<reference evidence="1 2" key="1">
    <citation type="submission" date="2020-08" db="EMBL/GenBank/DDBJ databases">
        <title>Genomic Encyclopedia of Type Strains, Phase III (KMG-III): the genomes of soil and plant-associated and newly described type strains.</title>
        <authorList>
            <person name="Whitman W."/>
        </authorList>
    </citation>
    <scope>NUCLEOTIDE SEQUENCE [LARGE SCALE GENOMIC DNA]</scope>
    <source>
        <strain evidence="1 2">CECT 3146</strain>
    </source>
</reference>
<name>A0A7W8B3M9_STRST</name>
<dbReference type="EMBL" id="JACHJD010000037">
    <property type="protein sequence ID" value="MBB5109764.1"/>
    <property type="molecule type" value="Genomic_DNA"/>
</dbReference>
<dbReference type="AlphaFoldDB" id="A0A7W8B3M9"/>
<comment type="caution">
    <text evidence="1">The sequence shown here is derived from an EMBL/GenBank/DDBJ whole genome shotgun (WGS) entry which is preliminary data.</text>
</comment>
<dbReference type="Proteomes" id="UP000549009">
    <property type="component" value="Unassembled WGS sequence"/>
</dbReference>
<keyword evidence="2" id="KW-1185">Reference proteome</keyword>
<evidence type="ECO:0000313" key="2">
    <source>
        <dbReference type="Proteomes" id="UP000549009"/>
    </source>
</evidence>
<evidence type="ECO:0000313" key="1">
    <source>
        <dbReference type="EMBL" id="MBB5109764.1"/>
    </source>
</evidence>
<dbReference type="RefSeq" id="WP_221516050.1">
    <property type="nucleotide sequence ID" value="NZ_BMSQ01000043.1"/>
</dbReference>
<accession>A0A7W8B3M9</accession>
<sequence>MLTFAQALKDKGVPVPEIARKLTIKSGKNKDQHPSVASVYRALAEAEQETRAAS</sequence>
<proteinExistence type="predicted"/>